<evidence type="ECO:0000313" key="3">
    <source>
        <dbReference type="Proteomes" id="UP000728032"/>
    </source>
</evidence>
<evidence type="ECO:0000313" key="2">
    <source>
        <dbReference type="EMBL" id="CAD7646326.1"/>
    </source>
</evidence>
<reference evidence="2" key="1">
    <citation type="submission" date="2020-11" db="EMBL/GenBank/DDBJ databases">
        <authorList>
            <person name="Tran Van P."/>
        </authorList>
    </citation>
    <scope>NUCLEOTIDE SEQUENCE</scope>
</reference>
<keyword evidence="1" id="KW-0732">Signal</keyword>
<organism evidence="2">
    <name type="scientific">Oppiella nova</name>
    <dbReference type="NCBI Taxonomy" id="334625"/>
    <lineage>
        <taxon>Eukaryota</taxon>
        <taxon>Metazoa</taxon>
        <taxon>Ecdysozoa</taxon>
        <taxon>Arthropoda</taxon>
        <taxon>Chelicerata</taxon>
        <taxon>Arachnida</taxon>
        <taxon>Acari</taxon>
        <taxon>Acariformes</taxon>
        <taxon>Sarcoptiformes</taxon>
        <taxon>Oribatida</taxon>
        <taxon>Brachypylina</taxon>
        <taxon>Oppioidea</taxon>
        <taxon>Oppiidae</taxon>
        <taxon>Oppiella</taxon>
    </lineage>
</organism>
<sequence length="75" mass="7902">MSGVSARACCGAIHRLYLIHVVVVSLTPSPPLPSTASTLTPRPSPQWVFSGSATSDRVTSEDSLKVCVLIPIDPK</sequence>
<proteinExistence type="predicted"/>
<evidence type="ECO:0008006" key="4">
    <source>
        <dbReference type="Google" id="ProtNLM"/>
    </source>
</evidence>
<dbReference type="AlphaFoldDB" id="A0A7R9LT69"/>
<keyword evidence="3" id="KW-1185">Reference proteome</keyword>
<protein>
    <recommendedName>
        <fullName evidence="4">Secreted protein</fullName>
    </recommendedName>
</protein>
<feature type="signal peptide" evidence="1">
    <location>
        <begin position="1"/>
        <end position="24"/>
    </location>
</feature>
<dbReference type="Proteomes" id="UP000728032">
    <property type="component" value="Unassembled WGS sequence"/>
</dbReference>
<evidence type="ECO:0000256" key="1">
    <source>
        <dbReference type="SAM" id="SignalP"/>
    </source>
</evidence>
<dbReference type="EMBL" id="CAJPVJ010002332">
    <property type="protein sequence ID" value="CAG2166145.1"/>
    <property type="molecule type" value="Genomic_DNA"/>
</dbReference>
<accession>A0A7R9LT69</accession>
<name>A0A7R9LT69_9ACAR</name>
<dbReference type="EMBL" id="OC917157">
    <property type="protein sequence ID" value="CAD7646326.1"/>
    <property type="molecule type" value="Genomic_DNA"/>
</dbReference>
<feature type="chain" id="PRO_5036211342" description="Secreted protein" evidence="1">
    <location>
        <begin position="25"/>
        <end position="75"/>
    </location>
</feature>
<gene>
    <name evidence="2" type="ORF">ONB1V03_LOCUS5672</name>
</gene>